<dbReference type="GO" id="GO:0005737">
    <property type="term" value="C:cytoplasm"/>
    <property type="evidence" value="ECO:0007669"/>
    <property type="project" value="TreeGrafter"/>
</dbReference>
<accession>A0A067L8I8</accession>
<reference evidence="3 4" key="1">
    <citation type="journal article" date="2014" name="PLoS ONE">
        <title>Global Analysis of Gene Expression Profiles in Physic Nut (Jatropha curcas L.) Seedlings Exposed to Salt Stress.</title>
        <authorList>
            <person name="Zhang L."/>
            <person name="Zhang C."/>
            <person name="Wu P."/>
            <person name="Chen Y."/>
            <person name="Li M."/>
            <person name="Jiang H."/>
            <person name="Wu G."/>
        </authorList>
    </citation>
    <scope>NUCLEOTIDE SEQUENCE [LARGE SCALE GENOMIC DNA]</scope>
    <source>
        <strain evidence="4">cv. GZQX0401</strain>
        <tissue evidence="3">Young leaves</tissue>
    </source>
</reference>
<dbReference type="PANTHER" id="PTHR12792">
    <property type="entry name" value="EXTRA SPINDLE POLES 1-RELATED"/>
    <property type="match status" value="1"/>
</dbReference>
<sequence>MMSIQRLRLVYCLETWGLYKEAESEVFRVLGRLRDLGLEEKKKEKELGKFLPIPAENRDVELAKLLVELVEVTVKCSVLGQSKDGRDYMRVIGLVEEVAPWFRVLDANAYEKLHRLLVTYLGKCTLFLVGDLTNFDEDVVRAFCVTTLDEYAKSSLKDQIYKYSCWICSLLFLLQDEKPSVVIDMLKCVLGSLAWKCKVVGQDWGMEFVELVSYCANKCRTAIGSAVANHLNDLACDFCPVLKPLDMILKLYAVGLTLTDWGTKSKIGDVTSKGANDGVRLCNLTSLLGSLRSYFYVGFSENCVPCVVEFKGSAGLLCSESDFHHVTSLACLQEDRRVYLIGYLNALKFLCQPLAELLNLEKKQIIARDGVSTASQREGDDFNAVKHDICLYKMIPSIAVAAFTLSIRTKHKFQVGIHVL</sequence>
<dbReference type="InterPro" id="IPR056932">
    <property type="entry name" value="TPR_ESP1_2nd"/>
</dbReference>
<dbReference type="OrthoDB" id="10255632at2759"/>
<protein>
    <submittedName>
        <fullName evidence="3">Uncharacterized protein</fullName>
    </submittedName>
</protein>
<dbReference type="GO" id="GO:0072686">
    <property type="term" value="C:mitotic spindle"/>
    <property type="evidence" value="ECO:0007669"/>
    <property type="project" value="TreeGrafter"/>
</dbReference>
<name>A0A067L8I8_JATCU</name>
<evidence type="ECO:0000313" key="4">
    <source>
        <dbReference type="Proteomes" id="UP000027138"/>
    </source>
</evidence>
<organism evidence="3 4">
    <name type="scientific">Jatropha curcas</name>
    <name type="common">Barbados nut</name>
    <dbReference type="NCBI Taxonomy" id="180498"/>
    <lineage>
        <taxon>Eukaryota</taxon>
        <taxon>Viridiplantae</taxon>
        <taxon>Streptophyta</taxon>
        <taxon>Embryophyta</taxon>
        <taxon>Tracheophyta</taxon>
        <taxon>Spermatophyta</taxon>
        <taxon>Magnoliopsida</taxon>
        <taxon>eudicotyledons</taxon>
        <taxon>Gunneridae</taxon>
        <taxon>Pentapetalae</taxon>
        <taxon>rosids</taxon>
        <taxon>fabids</taxon>
        <taxon>Malpighiales</taxon>
        <taxon>Euphorbiaceae</taxon>
        <taxon>Crotonoideae</taxon>
        <taxon>Jatropheae</taxon>
        <taxon>Jatropha</taxon>
    </lineage>
</organism>
<evidence type="ECO:0000313" key="3">
    <source>
        <dbReference type="EMBL" id="KDP43568.1"/>
    </source>
</evidence>
<dbReference type="GO" id="GO:0051307">
    <property type="term" value="P:meiotic chromosome separation"/>
    <property type="evidence" value="ECO:0007669"/>
    <property type="project" value="TreeGrafter"/>
</dbReference>
<feature type="domain" description="Separase-like TPR repeats region" evidence="1">
    <location>
        <begin position="2"/>
        <end position="171"/>
    </location>
</feature>
<dbReference type="GO" id="GO:0006508">
    <property type="term" value="P:proteolysis"/>
    <property type="evidence" value="ECO:0007669"/>
    <property type="project" value="InterPro"/>
</dbReference>
<dbReference type="PANTHER" id="PTHR12792:SF0">
    <property type="entry name" value="SEPARIN"/>
    <property type="match status" value="1"/>
</dbReference>
<dbReference type="InterPro" id="IPR056933">
    <property type="entry name" value="TPR_ESP1"/>
</dbReference>
<proteinExistence type="predicted"/>
<keyword evidence="4" id="KW-1185">Reference proteome</keyword>
<dbReference type="GO" id="GO:0005634">
    <property type="term" value="C:nucleus"/>
    <property type="evidence" value="ECO:0007669"/>
    <property type="project" value="InterPro"/>
</dbReference>
<dbReference type="GO" id="GO:0004197">
    <property type="term" value="F:cysteine-type endopeptidase activity"/>
    <property type="evidence" value="ECO:0007669"/>
    <property type="project" value="InterPro"/>
</dbReference>
<gene>
    <name evidence="3" type="ORF">JCGZ_16855</name>
</gene>
<evidence type="ECO:0000259" key="2">
    <source>
        <dbReference type="Pfam" id="PF25113"/>
    </source>
</evidence>
<dbReference type="AlphaFoldDB" id="A0A067L8I8"/>
<dbReference type="InterPro" id="IPR005314">
    <property type="entry name" value="Peptidase_C50"/>
</dbReference>
<dbReference type="EMBL" id="KK914267">
    <property type="protein sequence ID" value="KDP43568.1"/>
    <property type="molecule type" value="Genomic_DNA"/>
</dbReference>
<dbReference type="STRING" id="180498.A0A067L8I8"/>
<feature type="domain" description="Separase-like second TPR repeats region" evidence="2">
    <location>
        <begin position="180"/>
        <end position="365"/>
    </location>
</feature>
<dbReference type="Proteomes" id="UP000027138">
    <property type="component" value="Unassembled WGS sequence"/>
</dbReference>
<dbReference type="Pfam" id="PF25113">
    <property type="entry name" value="TPR_ESP1_2nd"/>
    <property type="match status" value="1"/>
</dbReference>
<evidence type="ECO:0000259" key="1">
    <source>
        <dbReference type="Pfam" id="PF25110"/>
    </source>
</evidence>
<dbReference type="Pfam" id="PF25110">
    <property type="entry name" value="TPR_ESP1"/>
    <property type="match status" value="1"/>
</dbReference>